<dbReference type="InterPro" id="IPR001353">
    <property type="entry name" value="Proteasome_sua/b"/>
</dbReference>
<proteinExistence type="predicted"/>
<dbReference type="SUPFAM" id="SSF56235">
    <property type="entry name" value="N-terminal nucleophile aminohydrolases (Ntn hydrolases)"/>
    <property type="match status" value="1"/>
</dbReference>
<dbReference type="GO" id="GO:0005839">
    <property type="term" value="C:proteasome core complex"/>
    <property type="evidence" value="ECO:0007669"/>
    <property type="project" value="InterPro"/>
</dbReference>
<evidence type="ECO:0000313" key="2">
    <source>
        <dbReference type="EMBL" id="CUV06393.1"/>
    </source>
</evidence>
<dbReference type="Pfam" id="PF00227">
    <property type="entry name" value="Proteasome"/>
    <property type="match status" value="1"/>
</dbReference>
<dbReference type="EMBL" id="LN877951">
    <property type="protein sequence ID" value="CUV06393.1"/>
    <property type="molecule type" value="Genomic_DNA"/>
</dbReference>
<dbReference type="AlphaFoldDB" id="A0A0S4THR0"/>
<dbReference type="OrthoDB" id="10248542at2759"/>
<dbReference type="Gene3D" id="3.60.20.10">
    <property type="entry name" value="Glutamine Phosphoribosylpyrophosphate, subunit 1, domain 1"/>
    <property type="match status" value="1"/>
</dbReference>
<keyword evidence="4" id="KW-1185">Reference proteome</keyword>
<reference evidence="2" key="2">
    <citation type="submission" date="2015-08" db="EMBL/GenBank/DDBJ databases">
        <authorList>
            <person name="Babu N.S."/>
            <person name="Beckwith C.J."/>
            <person name="Beseler K.G."/>
            <person name="Brison A."/>
            <person name="Carone J.V."/>
            <person name="Caskin T.P."/>
            <person name="Diamond M."/>
            <person name="Durham M.E."/>
            <person name="Foxe J.M."/>
            <person name="Go M."/>
            <person name="Henderson B.A."/>
            <person name="Jones I.B."/>
            <person name="McGettigan J.A."/>
            <person name="Micheletti S.J."/>
            <person name="Nasrallah M.E."/>
            <person name="Ortiz D."/>
            <person name="Piller C.R."/>
            <person name="Privatt S.R."/>
            <person name="Schneider S.L."/>
            <person name="Sharp S."/>
            <person name="Smith T.C."/>
            <person name="Stanton J.D."/>
            <person name="Ullery H.E."/>
            <person name="Wilson R.J."/>
            <person name="Serrano M.G."/>
            <person name="Buck G."/>
            <person name="Lee V."/>
            <person name="Wang Y."/>
            <person name="Carvalho R."/>
            <person name="Voegtly L."/>
            <person name="Shi R."/>
            <person name="Duckworth R."/>
            <person name="Johnson A."/>
            <person name="Loviza R."/>
            <person name="Walstead R."/>
            <person name="Shah Z."/>
            <person name="Kiflezghi M."/>
            <person name="Wade K."/>
            <person name="Ball S.L."/>
            <person name="Bradley K.W."/>
            <person name="Asai D.J."/>
            <person name="Bowman C.A."/>
            <person name="Russell D.A."/>
            <person name="Pope W.H."/>
            <person name="Jacobs-Sera D."/>
            <person name="Hendrix R.W."/>
            <person name="Hatfull G.F."/>
        </authorList>
    </citation>
    <scope>NUCLEOTIDE SEQUENCE [LARGE SCALE GENOMIC DNA]</scope>
</reference>
<evidence type="ECO:0000256" key="1">
    <source>
        <dbReference type="ARBA" id="ARBA00023242"/>
    </source>
</evidence>
<dbReference type="GO" id="GO:0005737">
    <property type="term" value="C:cytoplasm"/>
    <property type="evidence" value="ECO:0007669"/>
    <property type="project" value="TreeGrafter"/>
</dbReference>
<dbReference type="GO" id="GO:0051603">
    <property type="term" value="P:proteolysis involved in protein catabolic process"/>
    <property type="evidence" value="ECO:0007669"/>
    <property type="project" value="InterPro"/>
</dbReference>
<gene>
    <name evidence="2" type="ORF">CHUDEA5_3220</name>
    <name evidence="3" type="ORF">GY17_00001604</name>
</gene>
<dbReference type="PANTHER" id="PTHR32194">
    <property type="entry name" value="METALLOPROTEASE TLDD"/>
    <property type="match status" value="1"/>
</dbReference>
<dbReference type="GO" id="GO:0016787">
    <property type="term" value="F:hydrolase activity"/>
    <property type="evidence" value="ECO:0007669"/>
    <property type="project" value="UniProtKB-KW"/>
</dbReference>
<protein>
    <submittedName>
        <fullName evidence="3">Proteasome subunit beta7 NTN hydrolase fold containing protein</fullName>
    </submittedName>
</protein>
<organism evidence="2">
    <name type="scientific">Cryptosporidium hominis</name>
    <dbReference type="NCBI Taxonomy" id="237895"/>
    <lineage>
        <taxon>Eukaryota</taxon>
        <taxon>Sar</taxon>
        <taxon>Alveolata</taxon>
        <taxon>Apicomplexa</taxon>
        <taxon>Conoidasida</taxon>
        <taxon>Coccidia</taxon>
        <taxon>Eucoccidiorida</taxon>
        <taxon>Eimeriorina</taxon>
        <taxon>Cryptosporidiidae</taxon>
        <taxon>Cryptosporidium</taxon>
    </lineage>
</organism>
<keyword evidence="3" id="KW-0647">Proteasome</keyword>
<accession>A0A0S4THR0</accession>
<dbReference type="VEuPathDB" id="CryptoDB:GY17_00001604"/>
<dbReference type="VEuPathDB" id="CryptoDB:CHUDEA5_3220"/>
<dbReference type="EMBL" id="JTAI01000013">
    <property type="protein sequence ID" value="PPS96887.1"/>
    <property type="molecule type" value="Genomic_DNA"/>
</dbReference>
<evidence type="ECO:0000313" key="4">
    <source>
        <dbReference type="Proteomes" id="UP001429100"/>
    </source>
</evidence>
<dbReference type="PANTHER" id="PTHR32194:SF6">
    <property type="entry name" value="PROTEASOME SUBUNIT BETA"/>
    <property type="match status" value="1"/>
</dbReference>
<keyword evidence="3" id="KW-0378">Hydrolase</keyword>
<evidence type="ECO:0000313" key="3">
    <source>
        <dbReference type="EMBL" id="PPS96887.1"/>
    </source>
</evidence>
<dbReference type="Proteomes" id="UP001429100">
    <property type="component" value="Unassembled WGS sequence"/>
</dbReference>
<dbReference type="VEuPathDB" id="CryptoDB:Chro.50050"/>
<dbReference type="VEuPathDB" id="CryptoDB:ChTU502y2012_410g0195"/>
<reference evidence="3 4" key="3">
    <citation type="submission" date="2017-10" db="EMBL/GenBank/DDBJ databases">
        <title>Consistent, comparative and evidence-based genome annotation and re-annotation for the closely-related species, Cryptosporidium parvum, C. hominis and C. tyzzeri.</title>
        <authorList>
            <person name="Baptista R.P."/>
            <person name="Li Y."/>
            <person name="Sateriale A."/>
            <person name="Striepen B."/>
            <person name="Kissinger J.C."/>
        </authorList>
    </citation>
    <scope>NUCLEOTIDE SEQUENCE [LARGE SCALE GENOMIC DNA]</scope>
    <source>
        <strain evidence="3">30976</strain>
    </source>
</reference>
<dbReference type="Proteomes" id="UP000199752">
    <property type="component" value="Chromosome 5"/>
</dbReference>
<reference evidence="3 4" key="1">
    <citation type="submission" date="2014-11" db="EMBL/GenBank/DDBJ databases">
        <title>Comparative genomic analysis of Cryptosporidium hominis reveals occurrence of genetic recombination in virulent subtypes.</title>
        <authorList>
            <person name="Guo Y."/>
            <person name="Tang K."/>
            <person name="Frace M."/>
            <person name="Li N."/>
            <person name="Roellig D.M."/>
            <person name="Sammons S."/>
            <person name="Knipe K."/>
            <person name="Rowe L."/>
            <person name="Feng Y."/>
            <person name="Xiao L."/>
        </authorList>
    </citation>
    <scope>NUCLEOTIDE SEQUENCE [LARGE SCALE GENOMIC DNA]</scope>
    <source>
        <strain evidence="3">30976</strain>
    </source>
</reference>
<name>A0A0S4THR0_CRYHO</name>
<dbReference type="InterPro" id="IPR023333">
    <property type="entry name" value="Proteasome_suB-type"/>
</dbReference>
<dbReference type="InterPro" id="IPR029055">
    <property type="entry name" value="Ntn_hydrolases_N"/>
</dbReference>
<keyword evidence="1" id="KW-0539">Nucleus</keyword>
<sequence length="310" mass="35423">MLKVSQLRNNKGGVMSLGGEREQHRFDSTNIMEESKKNSSRVIVNSGSAVGIKYKDGIMLISSPLLCYGSMKMNSDISRFHVIGSGMIDLYDERQKLKSKDEDMSSVNTDKRPLVRKLTEVDEDAKVRFYEGKLSVIVSTGEFSDFQNIIERVEEKAAEDFFEGNFKSAKEYSGYISAVHYQRRNKMDPLLNDIIVAGLRKDGSKEIYSVDPLGTRFDEDFIASGMAEYLAITLLRDKYKPDMSFDEAKLILEDCMKNSFYIECKGARMVQIATINQDGTRIYPKYPLDVTWRHDLFVKSNLDRKDYVGF</sequence>